<dbReference type="InterPro" id="IPR000014">
    <property type="entry name" value="PAS"/>
</dbReference>
<dbReference type="InterPro" id="IPR003594">
    <property type="entry name" value="HATPase_dom"/>
</dbReference>
<name>A0AAV3TCU7_9EURY</name>
<dbReference type="RefSeq" id="WP_343774676.1">
    <property type="nucleotide sequence ID" value="NZ_BAAADV010000007.1"/>
</dbReference>
<dbReference type="PANTHER" id="PTHR43711:SF1">
    <property type="entry name" value="HISTIDINE KINASE 1"/>
    <property type="match status" value="1"/>
</dbReference>
<evidence type="ECO:0000256" key="4">
    <source>
        <dbReference type="ARBA" id="ARBA00022679"/>
    </source>
</evidence>
<organism evidence="11 12">
    <name type="scientific">Natronoarchaeum mannanilyticum</name>
    <dbReference type="NCBI Taxonomy" id="926360"/>
    <lineage>
        <taxon>Archaea</taxon>
        <taxon>Methanobacteriati</taxon>
        <taxon>Methanobacteriota</taxon>
        <taxon>Stenosarchaea group</taxon>
        <taxon>Halobacteria</taxon>
        <taxon>Halobacteriales</taxon>
        <taxon>Natronoarchaeaceae</taxon>
    </lineage>
</organism>
<dbReference type="PRINTS" id="PR00344">
    <property type="entry name" value="BCTRLSENSOR"/>
</dbReference>
<dbReference type="SUPFAM" id="SSF55785">
    <property type="entry name" value="PYP-like sensor domain (PAS domain)"/>
    <property type="match status" value="1"/>
</dbReference>
<dbReference type="PROSITE" id="PS50109">
    <property type="entry name" value="HIS_KIN"/>
    <property type="match status" value="1"/>
</dbReference>
<dbReference type="InterPro" id="IPR005467">
    <property type="entry name" value="His_kinase_dom"/>
</dbReference>
<protein>
    <recommendedName>
        <fullName evidence="2">histidine kinase</fullName>
        <ecNumber evidence="2">2.7.13.3</ecNumber>
    </recommendedName>
</protein>
<feature type="region of interest" description="Disordered" evidence="7">
    <location>
        <begin position="487"/>
        <end position="508"/>
    </location>
</feature>
<feature type="region of interest" description="Disordered" evidence="7">
    <location>
        <begin position="553"/>
        <end position="595"/>
    </location>
</feature>
<feature type="transmembrane region" description="Helical" evidence="8">
    <location>
        <begin position="66"/>
        <end position="84"/>
    </location>
</feature>
<dbReference type="EMBL" id="BAAADV010000007">
    <property type="protein sequence ID" value="GAA0678163.1"/>
    <property type="molecule type" value="Genomic_DNA"/>
</dbReference>
<dbReference type="SUPFAM" id="SSF47384">
    <property type="entry name" value="Homodimeric domain of signal transducing histidine kinase"/>
    <property type="match status" value="1"/>
</dbReference>
<dbReference type="AlphaFoldDB" id="A0AAV3TCU7"/>
<comment type="caution">
    <text evidence="11">The sequence shown here is derived from an EMBL/GenBank/DDBJ whole genome shotgun (WGS) entry which is preliminary data.</text>
</comment>
<evidence type="ECO:0000256" key="8">
    <source>
        <dbReference type="SAM" id="Phobius"/>
    </source>
</evidence>
<keyword evidence="8" id="KW-0472">Membrane</keyword>
<dbReference type="InterPro" id="IPR004358">
    <property type="entry name" value="Sig_transdc_His_kin-like_C"/>
</dbReference>
<keyword evidence="4" id="KW-0808">Transferase</keyword>
<feature type="domain" description="PAC" evidence="10">
    <location>
        <begin position="282"/>
        <end position="339"/>
    </location>
</feature>
<sequence length="595" mass="65463">MALEYTHYVVPYALALAISLALIARLWGYRDRRGAMGFLFDVVGLLVLSIVYILQLVSTDLGAKLFWWNWRFVPMSFMAAGYMITAIEYTDHEDWLTYRTGAAIAAVPAVSQLFVWTNDVHGLFYGYEYDAATNLLVPQFGPLYWLFAAVAVGYLAVGVALLLKLSLAQRAYVTQASLLVGSILLVVAGEIVWWLGLVPVDPLPLTSTVKVVVFLFAVARFELLDIVPVARDKVVEIMRDPVLVVDRTNRIVDVNAAGRRLVDDPNPVRKSVSAVFDESIVTVVDERLRAEIGIDVDGQERQFDFQSTPLYDNAGARSGRLLVFRDITELKRREEELSILNRIVRHDIRNDMTIIRGRADLLAEHVDDAGKEHLDAMNESSQHVVELTENVGALMAAITGDESIEVEPVDAVGVFRTQLEQARQRFDDAEFSIEGELPDGCYVEANEMLSSVFTNLFNNAVQHHDDPPCRVRVSVERDDATLRIEVADDGPGIPESRRKEIFGRGEKGMDSTGTGVGLYLVDTLIDQYGGEISVAESESGGALFVIELPLVEAPPGRRSEPSTEPAASNATPASGDADAPPTPGDDVPTTPDPDE</sequence>
<dbReference type="SMART" id="SM00387">
    <property type="entry name" value="HATPase_c"/>
    <property type="match status" value="1"/>
</dbReference>
<keyword evidence="6" id="KW-0902">Two-component regulatory system</keyword>
<evidence type="ECO:0000313" key="11">
    <source>
        <dbReference type="EMBL" id="GAA0678163.1"/>
    </source>
</evidence>
<dbReference type="SUPFAM" id="SSF55874">
    <property type="entry name" value="ATPase domain of HSP90 chaperone/DNA topoisomerase II/histidine kinase"/>
    <property type="match status" value="1"/>
</dbReference>
<dbReference type="CDD" id="cd00075">
    <property type="entry name" value="HATPase"/>
    <property type="match status" value="1"/>
</dbReference>
<dbReference type="Pfam" id="PF08448">
    <property type="entry name" value="PAS_4"/>
    <property type="match status" value="1"/>
</dbReference>
<dbReference type="EC" id="2.7.13.3" evidence="2"/>
<feature type="transmembrane region" description="Helical" evidence="8">
    <location>
        <begin position="175"/>
        <end position="196"/>
    </location>
</feature>
<gene>
    <name evidence="11" type="ORF">GCM10009020_27970</name>
</gene>
<dbReference type="InterPro" id="IPR036890">
    <property type="entry name" value="HATPase_C_sf"/>
</dbReference>
<keyword evidence="12" id="KW-1185">Reference proteome</keyword>
<dbReference type="PANTHER" id="PTHR43711">
    <property type="entry name" value="TWO-COMPONENT HISTIDINE KINASE"/>
    <property type="match status" value="1"/>
</dbReference>
<dbReference type="InterPro" id="IPR031621">
    <property type="entry name" value="HisKA_7TM"/>
</dbReference>
<evidence type="ECO:0000256" key="1">
    <source>
        <dbReference type="ARBA" id="ARBA00000085"/>
    </source>
</evidence>
<feature type="compositionally biased region" description="Basic and acidic residues" evidence="7">
    <location>
        <begin position="495"/>
        <end position="508"/>
    </location>
</feature>
<evidence type="ECO:0000259" key="9">
    <source>
        <dbReference type="PROSITE" id="PS50109"/>
    </source>
</evidence>
<keyword evidence="8" id="KW-0812">Transmembrane</keyword>
<comment type="catalytic activity">
    <reaction evidence="1">
        <text>ATP + protein L-histidine = ADP + protein N-phospho-L-histidine.</text>
        <dbReference type="EC" id="2.7.13.3"/>
    </reaction>
</comment>
<evidence type="ECO:0000256" key="3">
    <source>
        <dbReference type="ARBA" id="ARBA00022553"/>
    </source>
</evidence>
<feature type="domain" description="Histidine kinase" evidence="9">
    <location>
        <begin position="343"/>
        <end position="552"/>
    </location>
</feature>
<dbReference type="Pfam" id="PF02518">
    <property type="entry name" value="HATPase_c"/>
    <property type="match status" value="1"/>
</dbReference>
<keyword evidence="5" id="KW-0418">Kinase</keyword>
<dbReference type="GO" id="GO:0000155">
    <property type="term" value="F:phosphorelay sensor kinase activity"/>
    <property type="evidence" value="ECO:0007669"/>
    <property type="project" value="InterPro"/>
</dbReference>
<keyword evidence="3" id="KW-0597">Phosphoprotein</keyword>
<dbReference type="InterPro" id="IPR050736">
    <property type="entry name" value="Sensor_HK_Regulatory"/>
</dbReference>
<feature type="transmembrane region" description="Helical" evidence="8">
    <location>
        <begin position="143"/>
        <end position="163"/>
    </location>
</feature>
<accession>A0AAV3TCU7</accession>
<feature type="compositionally biased region" description="Low complexity" evidence="7">
    <location>
        <begin position="570"/>
        <end position="589"/>
    </location>
</feature>
<evidence type="ECO:0000313" key="12">
    <source>
        <dbReference type="Proteomes" id="UP001500420"/>
    </source>
</evidence>
<evidence type="ECO:0000256" key="6">
    <source>
        <dbReference type="ARBA" id="ARBA00023012"/>
    </source>
</evidence>
<dbReference type="Gene3D" id="3.30.450.20">
    <property type="entry name" value="PAS domain"/>
    <property type="match status" value="1"/>
</dbReference>
<reference evidence="11 12" key="1">
    <citation type="journal article" date="2019" name="Int. J. Syst. Evol. Microbiol.">
        <title>The Global Catalogue of Microorganisms (GCM) 10K type strain sequencing project: providing services to taxonomists for standard genome sequencing and annotation.</title>
        <authorList>
            <consortium name="The Broad Institute Genomics Platform"/>
            <consortium name="The Broad Institute Genome Sequencing Center for Infectious Disease"/>
            <person name="Wu L."/>
            <person name="Ma J."/>
        </authorList>
    </citation>
    <scope>NUCLEOTIDE SEQUENCE [LARGE SCALE GENOMIC DNA]</scope>
    <source>
        <strain evidence="11 12">JCM 16328</strain>
    </source>
</reference>
<dbReference type="InterPro" id="IPR013656">
    <property type="entry name" value="PAS_4"/>
</dbReference>
<evidence type="ECO:0000256" key="2">
    <source>
        <dbReference type="ARBA" id="ARBA00012438"/>
    </source>
</evidence>
<dbReference type="Gene3D" id="3.30.565.10">
    <property type="entry name" value="Histidine kinase-like ATPase, C-terminal domain"/>
    <property type="match status" value="1"/>
</dbReference>
<dbReference type="Pfam" id="PF00512">
    <property type="entry name" value="HisKA"/>
    <property type="match status" value="1"/>
</dbReference>
<dbReference type="InterPro" id="IPR035965">
    <property type="entry name" value="PAS-like_dom_sf"/>
</dbReference>
<dbReference type="InterPro" id="IPR003661">
    <property type="entry name" value="HisK_dim/P_dom"/>
</dbReference>
<proteinExistence type="predicted"/>
<keyword evidence="8" id="KW-1133">Transmembrane helix</keyword>
<dbReference type="Proteomes" id="UP001500420">
    <property type="component" value="Unassembled WGS sequence"/>
</dbReference>
<feature type="transmembrane region" description="Helical" evidence="8">
    <location>
        <begin position="96"/>
        <end position="116"/>
    </location>
</feature>
<dbReference type="InterPro" id="IPR036097">
    <property type="entry name" value="HisK_dim/P_sf"/>
</dbReference>
<dbReference type="Pfam" id="PF16927">
    <property type="entry name" value="HisKA_7TM"/>
    <property type="match status" value="1"/>
</dbReference>
<feature type="transmembrane region" description="Helical" evidence="8">
    <location>
        <begin position="6"/>
        <end position="27"/>
    </location>
</feature>
<evidence type="ECO:0000259" key="10">
    <source>
        <dbReference type="PROSITE" id="PS50113"/>
    </source>
</evidence>
<dbReference type="PROSITE" id="PS50113">
    <property type="entry name" value="PAC"/>
    <property type="match status" value="1"/>
</dbReference>
<dbReference type="Gene3D" id="1.10.287.130">
    <property type="match status" value="1"/>
</dbReference>
<dbReference type="SMART" id="SM00388">
    <property type="entry name" value="HisKA"/>
    <property type="match status" value="1"/>
</dbReference>
<dbReference type="CDD" id="cd00130">
    <property type="entry name" value="PAS"/>
    <property type="match status" value="1"/>
</dbReference>
<dbReference type="InterPro" id="IPR000700">
    <property type="entry name" value="PAS-assoc_C"/>
</dbReference>
<dbReference type="CDD" id="cd00082">
    <property type="entry name" value="HisKA"/>
    <property type="match status" value="1"/>
</dbReference>
<evidence type="ECO:0000256" key="5">
    <source>
        <dbReference type="ARBA" id="ARBA00022777"/>
    </source>
</evidence>
<feature type="transmembrane region" description="Helical" evidence="8">
    <location>
        <begin position="34"/>
        <end position="54"/>
    </location>
</feature>
<evidence type="ECO:0000256" key="7">
    <source>
        <dbReference type="SAM" id="MobiDB-lite"/>
    </source>
</evidence>